<dbReference type="InterPro" id="IPR008183">
    <property type="entry name" value="Aldose_1/G6P_1-epimerase"/>
</dbReference>
<name>A0ABS3J0M9_9HYPH</name>
<protein>
    <submittedName>
        <fullName evidence="1">Aldose 1-epimerase</fullName>
    </submittedName>
</protein>
<dbReference type="InterPro" id="IPR014718">
    <property type="entry name" value="GH-type_carb-bd"/>
</dbReference>
<dbReference type="CDD" id="cd09021">
    <property type="entry name" value="Aldose_epim_Ec_YphB"/>
    <property type="match status" value="1"/>
</dbReference>
<accession>A0ABS3J0M9</accession>
<dbReference type="RefSeq" id="WP_207349885.1">
    <property type="nucleotide sequence ID" value="NZ_JAFMPY010000005.1"/>
</dbReference>
<dbReference type="Proteomes" id="UP000664288">
    <property type="component" value="Unassembled WGS sequence"/>
</dbReference>
<dbReference type="InterPro" id="IPR011013">
    <property type="entry name" value="Gal_mutarotase_sf_dom"/>
</dbReference>
<sequence length="319" mass="33899">MAAASNPSVLVELAAGDLAVRIAPAVGGAIAGFSRAGVPLLRETPAAALADRRAGLCGSYAMIPYSNRIADASFRFGGEAFRLARNFGDSPHSLHGNGWQRAWEVAAARADFVTLTLDHDPAESPARAAEWPFAYRGEQHFSLGLATLSVTLVVENRDGRPMPAGFGLHPYFDRAGAHLSFAAERVWQSDARLLPTGRSAVPVGWDCRALRPVDDVSAVDHCFEGWGGTAEIVYPERNILISISADPVFSKLVVFRADERSFFAVEPVSHMVDAVNRGDTADNGLKTLAPGERLCGTIRFTVADAPEGPAMAGSTGGNR</sequence>
<dbReference type="SUPFAM" id="SSF74650">
    <property type="entry name" value="Galactose mutarotase-like"/>
    <property type="match status" value="1"/>
</dbReference>
<dbReference type="Pfam" id="PF01263">
    <property type="entry name" value="Aldose_epim"/>
    <property type="match status" value="1"/>
</dbReference>
<dbReference type="EMBL" id="JAFMPY010000005">
    <property type="protein sequence ID" value="MBO0903239.1"/>
    <property type="molecule type" value="Genomic_DNA"/>
</dbReference>
<proteinExistence type="predicted"/>
<evidence type="ECO:0000313" key="2">
    <source>
        <dbReference type="Proteomes" id="UP000664288"/>
    </source>
</evidence>
<keyword evidence="2" id="KW-1185">Reference proteome</keyword>
<dbReference type="Gene3D" id="2.70.98.10">
    <property type="match status" value="1"/>
</dbReference>
<evidence type="ECO:0000313" key="1">
    <source>
        <dbReference type="EMBL" id="MBO0903239.1"/>
    </source>
</evidence>
<comment type="caution">
    <text evidence="1">The sequence shown here is derived from an EMBL/GenBank/DDBJ whole genome shotgun (WGS) entry which is preliminary data.</text>
</comment>
<gene>
    <name evidence="1" type="ORF">J1C47_06260</name>
</gene>
<reference evidence="1 2" key="1">
    <citation type="submission" date="2021-03" db="EMBL/GenBank/DDBJ databases">
        <title>Whole genome sequence of Jiella sp. MQZ13P-4.</title>
        <authorList>
            <person name="Tuo L."/>
        </authorList>
    </citation>
    <scope>NUCLEOTIDE SEQUENCE [LARGE SCALE GENOMIC DNA]</scope>
    <source>
        <strain evidence="1 2">MQZ13P-4</strain>
    </source>
</reference>
<organism evidence="1 2">
    <name type="scientific">Jiella sonneratiae</name>
    <dbReference type="NCBI Taxonomy" id="2816856"/>
    <lineage>
        <taxon>Bacteria</taxon>
        <taxon>Pseudomonadati</taxon>
        <taxon>Pseudomonadota</taxon>
        <taxon>Alphaproteobacteria</taxon>
        <taxon>Hyphomicrobiales</taxon>
        <taxon>Aurantimonadaceae</taxon>
        <taxon>Jiella</taxon>
    </lineage>
</organism>